<dbReference type="PANTHER" id="PTHR11439">
    <property type="entry name" value="GAG-POL-RELATED RETROTRANSPOSON"/>
    <property type="match status" value="1"/>
</dbReference>
<dbReference type="InterPro" id="IPR013103">
    <property type="entry name" value="RVT_2"/>
</dbReference>
<evidence type="ECO:0000313" key="4">
    <source>
        <dbReference type="EMBL" id="GEZ80128.1"/>
    </source>
</evidence>
<dbReference type="EMBL" id="BKCJ010325435">
    <property type="protein sequence ID" value="GEZ80128.1"/>
    <property type="molecule type" value="Genomic_DNA"/>
</dbReference>
<feature type="compositionally biased region" description="Basic and acidic residues" evidence="2">
    <location>
        <begin position="613"/>
        <end position="632"/>
    </location>
</feature>
<evidence type="ECO:0000259" key="3">
    <source>
        <dbReference type="Pfam" id="PF07727"/>
    </source>
</evidence>
<feature type="non-terminal residue" evidence="4">
    <location>
        <position position="1"/>
    </location>
</feature>
<name>A0A699IN45_TANCI</name>
<evidence type="ECO:0000256" key="2">
    <source>
        <dbReference type="SAM" id="MobiDB-lite"/>
    </source>
</evidence>
<feature type="coiled-coil region" evidence="1">
    <location>
        <begin position="684"/>
        <end position="711"/>
    </location>
</feature>
<organism evidence="4">
    <name type="scientific">Tanacetum cinerariifolium</name>
    <name type="common">Dalmatian daisy</name>
    <name type="synonym">Chrysanthemum cinerariifolium</name>
    <dbReference type="NCBI Taxonomy" id="118510"/>
    <lineage>
        <taxon>Eukaryota</taxon>
        <taxon>Viridiplantae</taxon>
        <taxon>Streptophyta</taxon>
        <taxon>Embryophyta</taxon>
        <taxon>Tracheophyta</taxon>
        <taxon>Spermatophyta</taxon>
        <taxon>Magnoliopsida</taxon>
        <taxon>eudicotyledons</taxon>
        <taxon>Gunneridae</taxon>
        <taxon>Pentapetalae</taxon>
        <taxon>asterids</taxon>
        <taxon>campanulids</taxon>
        <taxon>Asterales</taxon>
        <taxon>Asteraceae</taxon>
        <taxon>Asteroideae</taxon>
        <taxon>Anthemideae</taxon>
        <taxon>Anthemidinae</taxon>
        <taxon>Tanacetum</taxon>
    </lineage>
</organism>
<feature type="domain" description="Reverse transcriptase Ty1/copia-type" evidence="3">
    <location>
        <begin position="157"/>
        <end position="246"/>
    </location>
</feature>
<keyword evidence="1" id="KW-0175">Coiled coil</keyword>
<protein>
    <recommendedName>
        <fullName evidence="3">Reverse transcriptase Ty1/copia-type domain-containing protein</fullName>
    </recommendedName>
</protein>
<comment type="caution">
    <text evidence="4">The sequence shown here is derived from an EMBL/GenBank/DDBJ whole genome shotgun (WGS) entry which is preliminary data.</text>
</comment>
<reference evidence="4" key="1">
    <citation type="journal article" date="2019" name="Sci. Rep.">
        <title>Draft genome of Tanacetum cinerariifolium, the natural source of mosquito coil.</title>
        <authorList>
            <person name="Yamashiro T."/>
            <person name="Shiraishi A."/>
            <person name="Satake H."/>
            <person name="Nakayama K."/>
        </authorList>
    </citation>
    <scope>NUCLEOTIDE SEQUENCE</scope>
</reference>
<accession>A0A699IN45</accession>
<dbReference type="PANTHER" id="PTHR11439:SF483">
    <property type="entry name" value="PEPTIDE SYNTHASE GLIP-LIKE, PUTATIVE (AFU_ORTHOLOGUE AFUA_3G12920)-RELATED"/>
    <property type="match status" value="1"/>
</dbReference>
<sequence>DDPHKALKDKGIVDSGFFRHITGNKAHLADYQEFKDGSVAFGGSNERITGKRKIKTGRDKIKKNTGFKTCEKPVSQVEQVFLKELKKLKRQEKEANDAAESLRKEATHDIQNVSTSNTNLINTASTPLSTVGPSRVFNTVQVKGSLLIHLMMMKEWQEEGINYNEDFAPVARIEAIRIFLAFASFMGFIVYQMDVESAFLYGTIDEEVYVSQPLGFVDPKFPNKVYKVVKALYGLHQAPRAWSSRKKMTPLVKDEEAVEVDLHLYRSMIGSLMYMTASRPDIMFTVCACSRFQVTPKTSHLQAVKRIFRKSITKGCQFLGRRLISCVTPPNLHQCSGIQHWDYPIWQVIHNGNGPISVTTYTNGIIIVLPPKTTKEIVTKERERKARTTLLMALPEDHFAKFHKMADAKEMWEAIKLRFGGNDESKKMQQYLLKQQFEGFSVSTSKGFHKGYDKFQTLLSPLEIHGAGVSHKDANQKFLRSLLSSWSQVALIMRTKSGLDTLSFDDLYNNLRVFERDVKGTTVSSSNTQNMTFVSGNNTSSTNDINDDDMKEMDLKWQVAMISMRIKKFHKRTRRKLQFDTKDLISFDKTKVEYFNYHKIGYFARDYRAKGNQDSRRRDVGYNGNKTRDNGRRPAYQNDSKALVTIDGEDIDWYGHVEEDTQNYAMMAYSSSNSGSDNEVKSCSKACEESYDRLKKLYDEQRDKLRDASVEITAYTLALKR</sequence>
<dbReference type="Pfam" id="PF14223">
    <property type="entry name" value="Retrotran_gag_2"/>
    <property type="match status" value="1"/>
</dbReference>
<gene>
    <name evidence="4" type="ORF">Tci_552101</name>
</gene>
<proteinExistence type="predicted"/>
<dbReference type="Pfam" id="PF07727">
    <property type="entry name" value="RVT_2"/>
    <property type="match status" value="1"/>
</dbReference>
<feature type="region of interest" description="Disordered" evidence="2">
    <location>
        <begin position="613"/>
        <end position="633"/>
    </location>
</feature>
<evidence type="ECO:0000256" key="1">
    <source>
        <dbReference type="SAM" id="Coils"/>
    </source>
</evidence>
<dbReference type="AlphaFoldDB" id="A0A699IN45"/>